<dbReference type="InParanoid" id="E8R6S1"/>
<evidence type="ECO:0000256" key="3">
    <source>
        <dbReference type="ARBA" id="ARBA00022845"/>
    </source>
</evidence>
<reference evidence="6 7" key="2">
    <citation type="journal article" date="2011" name="Stand. Genomic Sci.">
        <title>Complete genome sequence of Isosphaera pallida type strain (IS1B).</title>
        <authorList>
            <consortium name="US DOE Joint Genome Institute (JGI-PGF)"/>
            <person name="Goker M."/>
            <person name="Cleland D."/>
            <person name="Saunders E."/>
            <person name="Lapidus A."/>
            <person name="Nolan M."/>
            <person name="Lucas S."/>
            <person name="Hammon N."/>
            <person name="Deshpande S."/>
            <person name="Cheng J.F."/>
            <person name="Tapia R."/>
            <person name="Han C."/>
            <person name="Goodwin L."/>
            <person name="Pitluck S."/>
            <person name="Liolios K."/>
            <person name="Pagani I."/>
            <person name="Ivanova N."/>
            <person name="Mavromatis K."/>
            <person name="Pati A."/>
            <person name="Chen A."/>
            <person name="Palaniappan K."/>
            <person name="Land M."/>
            <person name="Hauser L."/>
            <person name="Chang Y.J."/>
            <person name="Jeffries C.D."/>
            <person name="Detter J.C."/>
            <person name="Beck B."/>
            <person name="Woyke T."/>
            <person name="Bristow J."/>
            <person name="Eisen J.A."/>
            <person name="Markowitz V."/>
            <person name="Hugenholtz P."/>
            <person name="Kyrpides N.C."/>
            <person name="Klenk H.P."/>
        </authorList>
    </citation>
    <scope>NUCLEOTIDE SEQUENCE [LARGE SCALE GENOMIC DNA]</scope>
    <source>
        <strain evidence="7">ATCC 43644 / DSM 9630 / IS1B</strain>
    </source>
</reference>
<dbReference type="SUPFAM" id="SSF117130">
    <property type="entry name" value="CsrA-like"/>
    <property type="match status" value="1"/>
</dbReference>
<accession>E8R6S1</accession>
<dbReference type="FunFam" id="2.60.40.4380:FF:000002">
    <property type="entry name" value="Translational regulator CsrA"/>
    <property type="match status" value="1"/>
</dbReference>
<gene>
    <name evidence="5" type="primary">csrA</name>
    <name evidence="6" type="ordered locus">Isop_3415</name>
</gene>
<dbReference type="HAMAP" id="MF_00167">
    <property type="entry name" value="CsrA"/>
    <property type="match status" value="1"/>
</dbReference>
<dbReference type="Pfam" id="PF02599">
    <property type="entry name" value="CsrA"/>
    <property type="match status" value="1"/>
</dbReference>
<dbReference type="GO" id="GO:0006402">
    <property type="term" value="P:mRNA catabolic process"/>
    <property type="evidence" value="ECO:0007669"/>
    <property type="project" value="InterPro"/>
</dbReference>
<name>E8R6S1_ISOPI</name>
<dbReference type="GO" id="GO:0006109">
    <property type="term" value="P:regulation of carbohydrate metabolic process"/>
    <property type="evidence" value="ECO:0007669"/>
    <property type="project" value="InterPro"/>
</dbReference>
<dbReference type="InterPro" id="IPR003751">
    <property type="entry name" value="CsrA"/>
</dbReference>
<dbReference type="InterPro" id="IPR036107">
    <property type="entry name" value="CsrA_sf"/>
</dbReference>
<evidence type="ECO:0000313" key="6">
    <source>
        <dbReference type="EMBL" id="ADV63973.1"/>
    </source>
</evidence>
<proteinExistence type="inferred from homology"/>
<keyword evidence="4 5" id="KW-0694">RNA-binding</keyword>
<keyword evidence="5" id="KW-1005">Bacterial flagellum biogenesis</keyword>
<dbReference type="Proteomes" id="UP000008631">
    <property type="component" value="Chromosome"/>
</dbReference>
<dbReference type="GO" id="GO:0005829">
    <property type="term" value="C:cytosol"/>
    <property type="evidence" value="ECO:0007669"/>
    <property type="project" value="TreeGrafter"/>
</dbReference>
<dbReference type="KEGG" id="ipa:Isop_3415"/>
<protein>
    <recommendedName>
        <fullName evidence="5">Translational regulator CsrA</fullName>
    </recommendedName>
</protein>
<dbReference type="PANTHER" id="PTHR34984:SF1">
    <property type="entry name" value="CARBON STORAGE REGULATOR"/>
    <property type="match status" value="1"/>
</dbReference>
<organism evidence="6 7">
    <name type="scientific">Isosphaera pallida (strain ATCC 43644 / DSM 9630 / IS1B)</name>
    <dbReference type="NCBI Taxonomy" id="575540"/>
    <lineage>
        <taxon>Bacteria</taxon>
        <taxon>Pseudomonadati</taxon>
        <taxon>Planctomycetota</taxon>
        <taxon>Planctomycetia</taxon>
        <taxon>Isosphaerales</taxon>
        <taxon>Isosphaeraceae</taxon>
        <taxon>Isosphaera</taxon>
    </lineage>
</organism>
<dbReference type="RefSeq" id="WP_013566261.1">
    <property type="nucleotide sequence ID" value="NC_014962.1"/>
</dbReference>
<dbReference type="AlphaFoldDB" id="E8R6S1"/>
<keyword evidence="3 5" id="KW-0810">Translation regulation</keyword>
<dbReference type="GO" id="GO:0045947">
    <property type="term" value="P:negative regulation of translational initiation"/>
    <property type="evidence" value="ECO:0007669"/>
    <property type="project" value="UniProtKB-UniRule"/>
</dbReference>
<evidence type="ECO:0000256" key="5">
    <source>
        <dbReference type="HAMAP-Rule" id="MF_00167"/>
    </source>
</evidence>
<evidence type="ECO:0000256" key="4">
    <source>
        <dbReference type="ARBA" id="ARBA00022884"/>
    </source>
</evidence>
<keyword evidence="2 5" id="KW-0678">Repressor</keyword>
<comment type="function">
    <text evidence="5">A translational regulator that binds mRNA to regulate translation initiation and/or mRNA stability. Usually binds in the 5'-UTR at or near the Shine-Dalgarno sequence preventing ribosome-binding, thus repressing translation. Its main target seems to be the major flagellin gene, while its function is anatagonized by FliW.</text>
</comment>
<dbReference type="PANTHER" id="PTHR34984">
    <property type="entry name" value="CARBON STORAGE REGULATOR"/>
    <property type="match status" value="1"/>
</dbReference>
<dbReference type="eggNOG" id="COG1551">
    <property type="taxonomic scope" value="Bacteria"/>
</dbReference>
<comment type="similarity">
    <text evidence="5">Belongs to the CsrA/RsmA family.</text>
</comment>
<keyword evidence="7" id="KW-1185">Reference proteome</keyword>
<keyword evidence="1 5" id="KW-0963">Cytoplasm</keyword>
<dbReference type="GO" id="GO:0048027">
    <property type="term" value="F:mRNA 5'-UTR binding"/>
    <property type="evidence" value="ECO:0007669"/>
    <property type="project" value="UniProtKB-UniRule"/>
</dbReference>
<dbReference type="HOGENOM" id="CLU_164837_1_1_0"/>
<dbReference type="NCBIfam" id="TIGR00202">
    <property type="entry name" value="csrA"/>
    <property type="match status" value="1"/>
</dbReference>
<evidence type="ECO:0000313" key="7">
    <source>
        <dbReference type="Proteomes" id="UP000008631"/>
    </source>
</evidence>
<comment type="subcellular location">
    <subcellularLocation>
        <location evidence="5">Cytoplasm</location>
    </subcellularLocation>
</comment>
<reference key="1">
    <citation type="submission" date="2010-11" db="EMBL/GenBank/DDBJ databases">
        <title>The complete sequence of chromosome of Isophaera pallida ATCC 43644.</title>
        <authorList>
            <consortium name="US DOE Joint Genome Institute (JGI-PGF)"/>
            <person name="Lucas S."/>
            <person name="Copeland A."/>
            <person name="Lapidus A."/>
            <person name="Bruce D."/>
            <person name="Goodwin L."/>
            <person name="Pitluck S."/>
            <person name="Kyrpides N."/>
            <person name="Mavromatis K."/>
            <person name="Pagani I."/>
            <person name="Ivanova N."/>
            <person name="Saunders E."/>
            <person name="Brettin T."/>
            <person name="Detter J.C."/>
            <person name="Han C."/>
            <person name="Tapia R."/>
            <person name="Land M."/>
            <person name="Hauser L."/>
            <person name="Markowitz V."/>
            <person name="Cheng J.-F."/>
            <person name="Hugenholtz P."/>
            <person name="Woyke T."/>
            <person name="Wu D."/>
            <person name="Eisen J.A."/>
        </authorList>
    </citation>
    <scope>NUCLEOTIDE SEQUENCE</scope>
    <source>
        <strain>ATCC 43644</strain>
    </source>
</reference>
<dbReference type="GO" id="GO:1902208">
    <property type="term" value="P:regulation of bacterial-type flagellum assembly"/>
    <property type="evidence" value="ECO:0007669"/>
    <property type="project" value="UniProtKB-UniRule"/>
</dbReference>
<dbReference type="Gene3D" id="2.60.40.4380">
    <property type="entry name" value="Translational regulator CsrA"/>
    <property type="match status" value="1"/>
</dbReference>
<sequence>MLVLSRKLNEKILIGDDIVLTIVKIDRHQVRIGIEAPNSVPVFRKELLDEKVSREEQASHASSQANTPACLAAVPVPVTRG</sequence>
<evidence type="ECO:0000256" key="2">
    <source>
        <dbReference type="ARBA" id="ARBA00022491"/>
    </source>
</evidence>
<comment type="subunit">
    <text evidence="5">Homodimer; the beta-strands of each monomer intercalate to form a hydrophobic core, while the alpha-helices form wings that extend away from the core.</text>
</comment>
<dbReference type="OrthoDB" id="289081at2"/>
<dbReference type="EMBL" id="CP002353">
    <property type="protein sequence ID" value="ADV63973.1"/>
    <property type="molecule type" value="Genomic_DNA"/>
</dbReference>
<evidence type="ECO:0000256" key="1">
    <source>
        <dbReference type="ARBA" id="ARBA00022490"/>
    </source>
</evidence>
<dbReference type="GO" id="GO:0044781">
    <property type="term" value="P:bacterial-type flagellum organization"/>
    <property type="evidence" value="ECO:0007669"/>
    <property type="project" value="UniProtKB-KW"/>
</dbReference>